<comment type="caution">
    <text evidence="2">The sequence shown here is derived from an EMBL/GenBank/DDBJ whole genome shotgun (WGS) entry which is preliminary data.</text>
</comment>
<dbReference type="RefSeq" id="WP_012136541.1">
    <property type="nucleotide sequence ID" value="NZ_KE007306.1"/>
</dbReference>
<reference evidence="2 3" key="1">
    <citation type="journal article" date="2013" name="Genome Announc.">
        <title>Draft Genome Sequence of the Moderately Halophilic Bacterium Marinobacter lipolyticus Strain SM19.</title>
        <authorList>
            <person name="Papke R.T."/>
            <person name="de la Haba R.R."/>
            <person name="Infante-Dominguez C."/>
            <person name="Perez D."/>
            <person name="Sanchez-Porro C."/>
            <person name="Lapierre P."/>
            <person name="Ventosa A."/>
        </authorList>
    </citation>
    <scope>NUCLEOTIDE SEQUENCE [LARGE SCALE GENOMIC DNA]</scope>
    <source>
        <strain evidence="2 3">SM19</strain>
    </source>
</reference>
<keyword evidence="3" id="KW-1185">Reference proteome</keyword>
<dbReference type="HOGENOM" id="CLU_125849_1_1_6"/>
<evidence type="ECO:0000313" key="2">
    <source>
        <dbReference type="EMBL" id="EON93581.1"/>
    </source>
</evidence>
<protein>
    <submittedName>
        <fullName evidence="2">TfoX domain-containing protein</fullName>
    </submittedName>
</protein>
<dbReference type="PANTHER" id="PTHR36121">
    <property type="entry name" value="PROTEIN SXY"/>
    <property type="match status" value="1"/>
</dbReference>
<gene>
    <name evidence="2" type="ORF">MARLIPOL_02710</name>
</gene>
<dbReference type="EMBL" id="ASAD01000006">
    <property type="protein sequence ID" value="EON93581.1"/>
    <property type="molecule type" value="Genomic_DNA"/>
</dbReference>
<sequence>MSEYTDHLHEVFQHFGPITIRRMFGGYGIYHDGLMFALVADEALYLKTDRVNVGDFEREGLGPFEYDKGGKVVKMSYYLAPDDVLEDPEQAAIWARRSYEAALRARGKKNLKPLGAEMYK</sequence>
<feature type="domain" description="TfoX N-terminal" evidence="1">
    <location>
        <begin position="10"/>
        <end position="102"/>
    </location>
</feature>
<dbReference type="OrthoDB" id="8687154at2"/>
<dbReference type="Gene3D" id="3.30.1460.30">
    <property type="entry name" value="YgaC/TfoX-N like chaperone"/>
    <property type="match status" value="1"/>
</dbReference>
<dbReference type="eggNOG" id="COG3070">
    <property type="taxonomic scope" value="Bacteria"/>
</dbReference>
<dbReference type="Proteomes" id="UP000016540">
    <property type="component" value="Unassembled WGS sequence"/>
</dbReference>
<dbReference type="SUPFAM" id="SSF159894">
    <property type="entry name" value="YgaC/TfoX-N like"/>
    <property type="match status" value="1"/>
</dbReference>
<name>R8B4V1_9GAMM</name>
<dbReference type="Pfam" id="PF04993">
    <property type="entry name" value="TfoX_N"/>
    <property type="match status" value="1"/>
</dbReference>
<evidence type="ECO:0000259" key="1">
    <source>
        <dbReference type="Pfam" id="PF04993"/>
    </source>
</evidence>
<dbReference type="AlphaFoldDB" id="R8B4V1"/>
<dbReference type="STRING" id="1318628.MARLIPOL_02710"/>
<accession>R8B4V1</accession>
<dbReference type="PANTHER" id="PTHR36121:SF1">
    <property type="entry name" value="PROTEIN SXY"/>
    <property type="match status" value="1"/>
</dbReference>
<dbReference type="InterPro" id="IPR047525">
    <property type="entry name" value="TfoX-like"/>
</dbReference>
<proteinExistence type="predicted"/>
<dbReference type="PATRIC" id="fig|1318628.3.peg.543"/>
<dbReference type="InterPro" id="IPR007076">
    <property type="entry name" value="TfoX_N"/>
</dbReference>
<organism evidence="2 3">
    <name type="scientific">Marinobacter lipolyticus SM19</name>
    <dbReference type="NCBI Taxonomy" id="1318628"/>
    <lineage>
        <taxon>Bacteria</taxon>
        <taxon>Pseudomonadati</taxon>
        <taxon>Pseudomonadota</taxon>
        <taxon>Gammaproteobacteria</taxon>
        <taxon>Pseudomonadales</taxon>
        <taxon>Marinobacteraceae</taxon>
        <taxon>Marinobacter</taxon>
    </lineage>
</organism>
<evidence type="ECO:0000313" key="3">
    <source>
        <dbReference type="Proteomes" id="UP000016540"/>
    </source>
</evidence>